<dbReference type="AlphaFoldDB" id="H6N3H4"/>
<protein>
    <submittedName>
        <fullName evidence="1">Uncharacterized protein</fullName>
    </submittedName>
</protein>
<gene>
    <name evidence="1" type="ordered locus">GPOL_c12780</name>
</gene>
<dbReference type="HOGENOM" id="CLU_1989482_0_0_11"/>
<dbReference type="EMBL" id="CP003119">
    <property type="protein sequence ID" value="AFA72333.1"/>
    <property type="molecule type" value="Genomic_DNA"/>
</dbReference>
<evidence type="ECO:0000313" key="2">
    <source>
        <dbReference type="Proteomes" id="UP000009154"/>
    </source>
</evidence>
<organism evidence="1 2">
    <name type="scientific">Gordonia polyisoprenivorans (strain DSM 44266 / VH2)</name>
    <dbReference type="NCBI Taxonomy" id="1112204"/>
    <lineage>
        <taxon>Bacteria</taxon>
        <taxon>Bacillati</taxon>
        <taxon>Actinomycetota</taxon>
        <taxon>Actinomycetes</taxon>
        <taxon>Mycobacteriales</taxon>
        <taxon>Gordoniaceae</taxon>
        <taxon>Gordonia</taxon>
    </lineage>
</organism>
<sequence>MGVVGGRGDLHSVLGEYPADRIDPEPVSVIVDVIDDQCSRRSISAAAKKADAVFKISLALRNSAFSRRNSRNSAPGSSAGDELAVETAGMSFSIQFRNVAGLMSSISPTCRRAASLAPPTSASRS</sequence>
<keyword evidence="2" id="KW-1185">Reference proteome</keyword>
<accession>H6N3H4</accession>
<name>H6N3H4_GORPV</name>
<evidence type="ECO:0000313" key="1">
    <source>
        <dbReference type="EMBL" id="AFA72333.1"/>
    </source>
</evidence>
<dbReference type="STRING" id="1112204.GPOL_c12780"/>
<reference evidence="1 2" key="1">
    <citation type="journal article" date="2012" name="Appl. Environ. Microbiol.">
        <title>Involvement of two latex-clearing proteins during rubber degradation and insights into the subsequent degradation pathway revealed by the genome sequence of Gordonia polyisoprenivorans strain VH2.</title>
        <authorList>
            <person name="Hiessl S."/>
            <person name="Schuldes J."/>
            <person name="Thurmer A."/>
            <person name="Halbsguth T."/>
            <person name="Broker D."/>
            <person name="Angelov A."/>
            <person name="Liebl W."/>
            <person name="Daniel R."/>
            <person name="Steinbuchel A."/>
        </authorList>
    </citation>
    <scope>NUCLEOTIDE SEQUENCE [LARGE SCALE GENOMIC DNA]</scope>
    <source>
        <strain evidence="2">DSM 44266 / VH2</strain>
    </source>
</reference>
<dbReference type="eggNOG" id="ENOG503280I">
    <property type="taxonomic scope" value="Bacteria"/>
</dbReference>
<proteinExistence type="predicted"/>
<dbReference type="Proteomes" id="UP000009154">
    <property type="component" value="Chromosome"/>
</dbReference>
<dbReference type="KEGG" id="gpo:GPOL_c12780"/>